<proteinExistence type="predicted"/>
<dbReference type="Proteomes" id="UP001589733">
    <property type="component" value="Unassembled WGS sequence"/>
</dbReference>
<dbReference type="Gene3D" id="3.40.710.10">
    <property type="entry name" value="DD-peptidase/beta-lactamase superfamily"/>
    <property type="match status" value="1"/>
</dbReference>
<dbReference type="Pfam" id="PF13354">
    <property type="entry name" value="Beta-lactamase2"/>
    <property type="match status" value="1"/>
</dbReference>
<dbReference type="EMBL" id="JBHLYR010000086">
    <property type="protein sequence ID" value="MFB9995348.1"/>
    <property type="molecule type" value="Genomic_DNA"/>
</dbReference>
<feature type="domain" description="Beta-lactamase class A catalytic" evidence="1">
    <location>
        <begin position="214"/>
        <end position="324"/>
    </location>
</feature>
<evidence type="ECO:0000313" key="3">
    <source>
        <dbReference type="Proteomes" id="UP001589733"/>
    </source>
</evidence>
<keyword evidence="3" id="KW-1185">Reference proteome</keyword>
<evidence type="ECO:0000313" key="2">
    <source>
        <dbReference type="EMBL" id="MFB9995348.1"/>
    </source>
</evidence>
<dbReference type="GO" id="GO:0016787">
    <property type="term" value="F:hydrolase activity"/>
    <property type="evidence" value="ECO:0007669"/>
    <property type="project" value="UniProtKB-KW"/>
</dbReference>
<dbReference type="SUPFAM" id="SSF56601">
    <property type="entry name" value="beta-lactamase/transpeptidase-like"/>
    <property type="match status" value="1"/>
</dbReference>
<comment type="caution">
    <text evidence="2">The sequence shown here is derived from an EMBL/GenBank/DDBJ whole genome shotgun (WGS) entry which is preliminary data.</text>
</comment>
<sequence>MGTSAAAVARLLAGEKPQADWFAPKFLVQVLFETIAAQLAGIQQAYGAFVRLGTEQGQPMAVFERGTLLITSASVDEQGRLTSFGAVPGPALATTEPCQAASLLTSIFRPAKIDTALFTLDFLAAVPAVTLQGTLNSVRAQLGAFVRVDVSKPVAQIIFEKGALNVTTFALNDAGKILGLAIAPAPPEVSFTTLTEAQAAFAALPGRVSLLVREVGSTQALGALNSGQLLAVASTFKLAILGELQAQINAGQRAWTDEVTLEESDKSLPSGTLQNEVTGNRYSLRDLASRMISVSDNTATNVLMRVGRAGVKARLGQTAIRNTRELFVLKNPANLELL</sequence>
<keyword evidence="2" id="KW-0378">Hydrolase</keyword>
<gene>
    <name evidence="2" type="ORF">ACFFLM_25740</name>
</gene>
<evidence type="ECO:0000259" key="1">
    <source>
        <dbReference type="Pfam" id="PF13354"/>
    </source>
</evidence>
<protein>
    <submittedName>
        <fullName evidence="2">Serine hydrolase</fullName>
    </submittedName>
</protein>
<dbReference type="RefSeq" id="WP_380017195.1">
    <property type="nucleotide sequence ID" value="NZ_JBHLYR010000086.1"/>
</dbReference>
<dbReference type="InterPro" id="IPR000871">
    <property type="entry name" value="Beta-lactam_class-A"/>
</dbReference>
<dbReference type="PANTHER" id="PTHR35333:SF5">
    <property type="entry name" value="CONSERVED LIPOPROTEIN LPQF-RELATED"/>
    <property type="match status" value="1"/>
</dbReference>
<organism evidence="2 3">
    <name type="scientific">Deinococcus oregonensis</name>
    <dbReference type="NCBI Taxonomy" id="1805970"/>
    <lineage>
        <taxon>Bacteria</taxon>
        <taxon>Thermotogati</taxon>
        <taxon>Deinococcota</taxon>
        <taxon>Deinococci</taxon>
        <taxon>Deinococcales</taxon>
        <taxon>Deinococcaceae</taxon>
        <taxon>Deinococcus</taxon>
    </lineage>
</organism>
<accession>A0ABV6BAB9</accession>
<dbReference type="PANTHER" id="PTHR35333">
    <property type="entry name" value="BETA-LACTAMASE"/>
    <property type="match status" value="1"/>
</dbReference>
<dbReference type="InterPro" id="IPR012338">
    <property type="entry name" value="Beta-lactam/transpept-like"/>
</dbReference>
<reference evidence="2 3" key="1">
    <citation type="submission" date="2024-09" db="EMBL/GenBank/DDBJ databases">
        <authorList>
            <person name="Sun Q."/>
            <person name="Mori K."/>
        </authorList>
    </citation>
    <scope>NUCLEOTIDE SEQUENCE [LARGE SCALE GENOMIC DNA]</scope>
    <source>
        <strain evidence="2 3">JCM 13503</strain>
    </source>
</reference>
<name>A0ABV6BAB9_9DEIO</name>
<dbReference type="InterPro" id="IPR045155">
    <property type="entry name" value="Beta-lactam_cat"/>
</dbReference>